<evidence type="ECO:0000256" key="7">
    <source>
        <dbReference type="ARBA" id="ARBA00023291"/>
    </source>
</evidence>
<comment type="caution">
    <text evidence="10">The sequence shown here is derived from an EMBL/GenBank/DDBJ whole genome shotgun (WGS) entry which is preliminary data.</text>
</comment>
<dbReference type="PROSITE" id="PS51379">
    <property type="entry name" value="4FE4S_FER_2"/>
    <property type="match status" value="1"/>
</dbReference>
<name>A0ABS6KJR9_9MYCO</name>
<evidence type="ECO:0000313" key="11">
    <source>
        <dbReference type="Proteomes" id="UP000812982"/>
    </source>
</evidence>
<reference evidence="10 11" key="1">
    <citation type="journal article" date="2021" name="Sci. Rep.">
        <title>Phenotypic and genomic hallmarks of a novel, potentially pathogenic rapidly growing Mycobacterium species related to the Mycobacterium fortuitum complex.</title>
        <authorList>
            <person name="Gharbi R."/>
            <person name="Khanna V."/>
            <person name="Frigui W."/>
            <person name="Mhenni B."/>
            <person name="Brosch R."/>
            <person name="Mardassi H."/>
        </authorList>
    </citation>
    <scope>NUCLEOTIDE SEQUENCE [LARGE SCALE GENOMIC DNA]</scope>
    <source>
        <strain evidence="10 11">TNTM28</strain>
    </source>
</reference>
<keyword evidence="2 8" id="KW-0813">Transport</keyword>
<dbReference type="Proteomes" id="UP000812982">
    <property type="component" value="Unassembled WGS sequence"/>
</dbReference>
<dbReference type="PANTHER" id="PTHR36923:SF3">
    <property type="entry name" value="FERREDOXIN"/>
    <property type="match status" value="1"/>
</dbReference>
<protein>
    <recommendedName>
        <fullName evidence="8">Ferredoxin</fullName>
    </recommendedName>
</protein>
<sequence>MKVIVDQDRCVGNGICEALAPDLFEVGDSGQAHLLVDEIPSEHEQLAHTAVQSCPALALRIDC</sequence>
<gene>
    <name evidence="10" type="ORF">FR943_08200</name>
</gene>
<evidence type="ECO:0000256" key="3">
    <source>
        <dbReference type="ARBA" id="ARBA00022723"/>
    </source>
</evidence>
<dbReference type="PRINTS" id="PR00352">
    <property type="entry name" value="3FE4SFRDOXIN"/>
</dbReference>
<dbReference type="InterPro" id="IPR017896">
    <property type="entry name" value="4Fe4S_Fe-S-bd"/>
</dbReference>
<evidence type="ECO:0000256" key="5">
    <source>
        <dbReference type="ARBA" id="ARBA00023004"/>
    </source>
</evidence>
<comment type="cofactor">
    <cofactor evidence="1">
        <name>[3Fe-4S] cluster</name>
        <dbReference type="ChEBI" id="CHEBI:21137"/>
    </cofactor>
</comment>
<evidence type="ECO:0000256" key="2">
    <source>
        <dbReference type="ARBA" id="ARBA00022448"/>
    </source>
</evidence>
<evidence type="ECO:0000313" key="10">
    <source>
        <dbReference type="EMBL" id="MBU9763822.1"/>
    </source>
</evidence>
<dbReference type="PANTHER" id="PTHR36923">
    <property type="entry name" value="FERREDOXIN"/>
    <property type="match status" value="1"/>
</dbReference>
<evidence type="ECO:0000256" key="8">
    <source>
        <dbReference type="RuleBase" id="RU368020"/>
    </source>
</evidence>
<keyword evidence="4 8" id="KW-0249">Electron transport</keyword>
<evidence type="ECO:0000256" key="4">
    <source>
        <dbReference type="ARBA" id="ARBA00022982"/>
    </source>
</evidence>
<organism evidence="10 11">
    <name type="scientific">[Mycobacterium] fortunisiensis</name>
    <dbReference type="NCBI Taxonomy" id="2600579"/>
    <lineage>
        <taxon>Bacteria</taxon>
        <taxon>Bacillati</taxon>
        <taxon>Actinomycetota</taxon>
        <taxon>Actinomycetes</taxon>
        <taxon>Mycobacteriales</taxon>
        <taxon>Mycobacteriaceae</taxon>
        <taxon>Mycolicibacterium</taxon>
    </lineage>
</organism>
<proteinExistence type="predicted"/>
<keyword evidence="5 8" id="KW-0408">Iron</keyword>
<keyword evidence="6 8" id="KW-0411">Iron-sulfur</keyword>
<comment type="function">
    <text evidence="8">Ferredoxins are iron-sulfur proteins that transfer electrons in a wide variety of metabolic reactions.</text>
</comment>
<dbReference type="Pfam" id="PF13459">
    <property type="entry name" value="Fer4_15"/>
    <property type="match status" value="1"/>
</dbReference>
<evidence type="ECO:0000259" key="9">
    <source>
        <dbReference type="PROSITE" id="PS51379"/>
    </source>
</evidence>
<dbReference type="InterPro" id="IPR051269">
    <property type="entry name" value="Fe-S_cluster_ET"/>
</dbReference>
<accession>A0ABS6KJR9</accession>
<keyword evidence="11" id="KW-1185">Reference proteome</keyword>
<dbReference type="RefSeq" id="WP_217155838.1">
    <property type="nucleotide sequence ID" value="NZ_VOMB01000010.1"/>
</dbReference>
<keyword evidence="7" id="KW-0003">3Fe-4S</keyword>
<dbReference type="EMBL" id="VOMB01000010">
    <property type="protein sequence ID" value="MBU9763822.1"/>
    <property type="molecule type" value="Genomic_DNA"/>
</dbReference>
<evidence type="ECO:0000256" key="6">
    <source>
        <dbReference type="ARBA" id="ARBA00023014"/>
    </source>
</evidence>
<dbReference type="InterPro" id="IPR001080">
    <property type="entry name" value="3Fe4S_ferredoxin"/>
</dbReference>
<evidence type="ECO:0000256" key="1">
    <source>
        <dbReference type="ARBA" id="ARBA00001927"/>
    </source>
</evidence>
<keyword evidence="3 8" id="KW-0479">Metal-binding</keyword>
<feature type="domain" description="4Fe-4S ferredoxin-type" evidence="9">
    <location>
        <begin position="1"/>
        <end position="29"/>
    </location>
</feature>